<evidence type="ECO:0000313" key="2">
    <source>
        <dbReference type="Proteomes" id="UP000596095"/>
    </source>
</evidence>
<gene>
    <name evidence="1" type="ORF">JJL50_11940</name>
</gene>
<sequence>MNMPDTSSDLIAVLTGDLVKSTEMDAATIDDVREVISVAVAQAMEWPGPGIVGPEFYRGDAWQLAVTQPHGFLRLATWIKAKLAASESRARTRIAIGLGTVEALDRKAVSRSLGEAFVLSGRLLESMGRTQDMDVALPVQREDLYWLPAVVSACDVIVARWTRSQAEVASLFLIPDAPSQLEAANALNRHRQSVNRVYHDAGVFALLALITAAERALMQPYGSVHGSGKATK</sequence>
<evidence type="ECO:0000313" key="1">
    <source>
        <dbReference type="EMBL" id="QQQ40685.1"/>
    </source>
</evidence>
<dbReference type="Proteomes" id="UP000596095">
    <property type="component" value="Chromosome"/>
</dbReference>
<organism evidence="1 2">
    <name type="scientific">Stenotrophomonas maltophilia</name>
    <name type="common">Pseudomonas maltophilia</name>
    <name type="synonym">Xanthomonas maltophilia</name>
    <dbReference type="NCBI Taxonomy" id="40324"/>
    <lineage>
        <taxon>Bacteria</taxon>
        <taxon>Pseudomonadati</taxon>
        <taxon>Pseudomonadota</taxon>
        <taxon>Gammaproteobacteria</taxon>
        <taxon>Lysobacterales</taxon>
        <taxon>Lysobacteraceae</taxon>
        <taxon>Stenotrophomonas</taxon>
        <taxon>Stenotrophomonas maltophilia group</taxon>
    </lineage>
</organism>
<accession>A0ABD7BZL3</accession>
<dbReference type="RefSeq" id="WP_152905247.1">
    <property type="nucleotide sequence ID" value="NZ_CP067993.1"/>
</dbReference>
<reference evidence="1 2" key="1">
    <citation type="submission" date="2021-01" db="EMBL/GenBank/DDBJ databases">
        <title>Genome Characterization of a novel Stenotrophomonas isolate with high keratinase activity.</title>
        <authorList>
            <person name="Cao Z.-J."/>
        </authorList>
    </citation>
    <scope>NUCLEOTIDE SEQUENCE [LARGE SCALE GENOMIC DNA]</scope>
    <source>
        <strain evidence="1 2">DHHJ</strain>
    </source>
</reference>
<dbReference type="EMBL" id="CP067993">
    <property type="protein sequence ID" value="QQQ40685.1"/>
    <property type="molecule type" value="Genomic_DNA"/>
</dbReference>
<dbReference type="AlphaFoldDB" id="A0ABD7BZL3"/>
<protein>
    <submittedName>
        <fullName evidence="1">Uncharacterized protein</fullName>
    </submittedName>
</protein>
<proteinExistence type="predicted"/>
<name>A0ABD7BZL3_STEMA</name>